<proteinExistence type="predicted"/>
<evidence type="ECO:0000313" key="2">
    <source>
        <dbReference type="EMBL" id="MFD2562623.1"/>
    </source>
</evidence>
<dbReference type="RefSeq" id="WP_378291387.1">
    <property type="nucleotide sequence ID" value="NZ_JBHULE010000010.1"/>
</dbReference>
<evidence type="ECO:0000313" key="3">
    <source>
        <dbReference type="Proteomes" id="UP001597319"/>
    </source>
</evidence>
<comment type="caution">
    <text evidence="2">The sequence shown here is derived from an EMBL/GenBank/DDBJ whole genome shotgun (WGS) entry which is preliminary data.</text>
</comment>
<feature type="transmembrane region" description="Helical" evidence="1">
    <location>
        <begin position="39"/>
        <end position="72"/>
    </location>
</feature>
<organism evidence="2 3">
    <name type="scientific">Aquimarina rubra</name>
    <dbReference type="NCBI Taxonomy" id="1920033"/>
    <lineage>
        <taxon>Bacteria</taxon>
        <taxon>Pseudomonadati</taxon>
        <taxon>Bacteroidota</taxon>
        <taxon>Flavobacteriia</taxon>
        <taxon>Flavobacteriales</taxon>
        <taxon>Flavobacteriaceae</taxon>
        <taxon>Aquimarina</taxon>
    </lineage>
</organism>
<keyword evidence="3" id="KW-1185">Reference proteome</keyword>
<accession>A0ABW5LCM9</accession>
<dbReference type="EMBL" id="JBHULE010000010">
    <property type="protein sequence ID" value="MFD2562623.1"/>
    <property type="molecule type" value="Genomic_DNA"/>
</dbReference>
<protein>
    <submittedName>
        <fullName evidence="2">Uncharacterized protein</fullName>
    </submittedName>
</protein>
<keyword evidence="1" id="KW-1133">Transmembrane helix</keyword>
<keyword evidence="1" id="KW-0812">Transmembrane</keyword>
<reference evidence="3" key="1">
    <citation type="journal article" date="2019" name="Int. J. Syst. Evol. Microbiol.">
        <title>The Global Catalogue of Microorganisms (GCM) 10K type strain sequencing project: providing services to taxonomists for standard genome sequencing and annotation.</title>
        <authorList>
            <consortium name="The Broad Institute Genomics Platform"/>
            <consortium name="The Broad Institute Genome Sequencing Center for Infectious Disease"/>
            <person name="Wu L."/>
            <person name="Ma J."/>
        </authorList>
    </citation>
    <scope>NUCLEOTIDE SEQUENCE [LARGE SCALE GENOMIC DNA]</scope>
    <source>
        <strain evidence="3">KCTC 52274</strain>
    </source>
</reference>
<evidence type="ECO:0000256" key="1">
    <source>
        <dbReference type="SAM" id="Phobius"/>
    </source>
</evidence>
<keyword evidence="1" id="KW-0472">Membrane</keyword>
<gene>
    <name evidence="2" type="ORF">ACFSR1_08040</name>
</gene>
<sequence length="152" mass="18144">MILIFLPYLISSFLSYQKFEKIIDDNSHIMLSKNNFDYWNLGFILLIVALCISNLNVYTGILIMLTLIYLFLEYTVSKRRVLFIDKNGIDELGKDKHRKINEITSLEIYTNNVEFRFNEYEILQINQNELVRPNWDDFVKRITELKTYANNV</sequence>
<dbReference type="Proteomes" id="UP001597319">
    <property type="component" value="Unassembled WGS sequence"/>
</dbReference>
<name>A0ABW5LCM9_9FLAO</name>